<feature type="signal peptide" evidence="3">
    <location>
        <begin position="1"/>
        <end position="19"/>
    </location>
</feature>
<dbReference type="InterPro" id="IPR006969">
    <property type="entry name" value="Stig-like"/>
</dbReference>
<sequence length="227" mass="23935">MQLSSFIAFCIASGTAVSAQMNGYGYYPLNSTTTTSTATMTMTSGTSAPSCPPGSTTERDTFPCDGQCRNLREDPMHCGRCGNACEEGAQCMNGVCTAPSCSSGACPNPFCEGDECAVDFEFCGNDVTRICVFDAAGFGFFHESTACEELRTCDAEAADCRLGEICAINTCCDRPVCVRSAECNVGSPVGGENTTEPEMARPRMFKRSANMARKLLSGRMVSTTGGI</sequence>
<accession>A0A6A6PAY1</accession>
<gene>
    <name evidence="4" type="ORF">BDY21DRAFT_167916</name>
</gene>
<evidence type="ECO:0000313" key="5">
    <source>
        <dbReference type="Proteomes" id="UP000799766"/>
    </source>
</evidence>
<dbReference type="Pfam" id="PF04885">
    <property type="entry name" value="Stig1"/>
    <property type="match status" value="1"/>
</dbReference>
<reference evidence="4" key="1">
    <citation type="journal article" date="2020" name="Stud. Mycol.">
        <title>101 Dothideomycetes genomes: a test case for predicting lifestyles and emergence of pathogens.</title>
        <authorList>
            <person name="Haridas S."/>
            <person name="Albert R."/>
            <person name="Binder M."/>
            <person name="Bloem J."/>
            <person name="Labutti K."/>
            <person name="Salamov A."/>
            <person name="Andreopoulos B."/>
            <person name="Baker S."/>
            <person name="Barry K."/>
            <person name="Bills G."/>
            <person name="Bluhm B."/>
            <person name="Cannon C."/>
            <person name="Castanera R."/>
            <person name="Culley D."/>
            <person name="Daum C."/>
            <person name="Ezra D."/>
            <person name="Gonzalez J."/>
            <person name="Henrissat B."/>
            <person name="Kuo A."/>
            <person name="Liang C."/>
            <person name="Lipzen A."/>
            <person name="Lutzoni F."/>
            <person name="Magnuson J."/>
            <person name="Mondo S."/>
            <person name="Nolan M."/>
            <person name="Ohm R."/>
            <person name="Pangilinan J."/>
            <person name="Park H.-J."/>
            <person name="Ramirez L."/>
            <person name="Alfaro M."/>
            <person name="Sun H."/>
            <person name="Tritt A."/>
            <person name="Yoshinaga Y."/>
            <person name="Zwiers L.-H."/>
            <person name="Turgeon B."/>
            <person name="Goodwin S."/>
            <person name="Spatafora J."/>
            <person name="Crous P."/>
            <person name="Grigoriev I."/>
        </authorList>
    </citation>
    <scope>NUCLEOTIDE SEQUENCE</scope>
    <source>
        <strain evidence="4">ATCC 16933</strain>
    </source>
</reference>
<keyword evidence="2 3" id="KW-0732">Signal</keyword>
<organism evidence="4 5">
    <name type="scientific">Lineolata rhizophorae</name>
    <dbReference type="NCBI Taxonomy" id="578093"/>
    <lineage>
        <taxon>Eukaryota</taxon>
        <taxon>Fungi</taxon>
        <taxon>Dikarya</taxon>
        <taxon>Ascomycota</taxon>
        <taxon>Pezizomycotina</taxon>
        <taxon>Dothideomycetes</taxon>
        <taxon>Dothideomycetes incertae sedis</taxon>
        <taxon>Lineolatales</taxon>
        <taxon>Lineolataceae</taxon>
        <taxon>Lineolata</taxon>
    </lineage>
</organism>
<keyword evidence="5" id="KW-1185">Reference proteome</keyword>
<evidence type="ECO:0000313" key="4">
    <source>
        <dbReference type="EMBL" id="KAF2460573.1"/>
    </source>
</evidence>
<feature type="chain" id="PRO_5025646331" evidence="3">
    <location>
        <begin position="20"/>
        <end position="227"/>
    </location>
</feature>
<evidence type="ECO:0000256" key="2">
    <source>
        <dbReference type="ARBA" id="ARBA00022729"/>
    </source>
</evidence>
<evidence type="ECO:0000256" key="1">
    <source>
        <dbReference type="ARBA" id="ARBA00006010"/>
    </source>
</evidence>
<evidence type="ECO:0000256" key="3">
    <source>
        <dbReference type="SAM" id="SignalP"/>
    </source>
</evidence>
<protein>
    <submittedName>
        <fullName evidence="4">Uncharacterized protein</fullName>
    </submittedName>
</protein>
<dbReference type="OrthoDB" id="5596743at2759"/>
<dbReference type="EMBL" id="MU001673">
    <property type="protein sequence ID" value="KAF2460573.1"/>
    <property type="molecule type" value="Genomic_DNA"/>
</dbReference>
<proteinExistence type="inferred from homology"/>
<name>A0A6A6PAY1_9PEZI</name>
<comment type="similarity">
    <text evidence="1">Belongs to the STIG1 family.</text>
</comment>
<dbReference type="Proteomes" id="UP000799766">
    <property type="component" value="Unassembled WGS sequence"/>
</dbReference>
<dbReference type="AlphaFoldDB" id="A0A6A6PAY1"/>